<evidence type="ECO:0000313" key="2">
    <source>
        <dbReference type="Proteomes" id="UP001230649"/>
    </source>
</evidence>
<gene>
    <name evidence="1" type="ORF">QFC20_004245</name>
</gene>
<organism evidence="1 2">
    <name type="scientific">Naganishia adeliensis</name>
    <dbReference type="NCBI Taxonomy" id="92952"/>
    <lineage>
        <taxon>Eukaryota</taxon>
        <taxon>Fungi</taxon>
        <taxon>Dikarya</taxon>
        <taxon>Basidiomycota</taxon>
        <taxon>Agaricomycotina</taxon>
        <taxon>Tremellomycetes</taxon>
        <taxon>Filobasidiales</taxon>
        <taxon>Filobasidiaceae</taxon>
        <taxon>Naganishia</taxon>
    </lineage>
</organism>
<reference evidence="1" key="1">
    <citation type="submission" date="2023-04" db="EMBL/GenBank/DDBJ databases">
        <title>Draft Genome sequencing of Naganishia species isolated from polar environments using Oxford Nanopore Technology.</title>
        <authorList>
            <person name="Leo P."/>
            <person name="Venkateswaran K."/>
        </authorList>
    </citation>
    <scope>NUCLEOTIDE SEQUENCE</scope>
    <source>
        <strain evidence="1">MNA-CCFEE 5262</strain>
    </source>
</reference>
<sequence length="979" mass="107809">MDNMVPDPSPALPPSIPEIQAQIDHLEAAHKAKGFPLSGRIIHVCHHLPIEITRVLPRPTAAADGSTSAQGSPRPDQDGFSTRGSISAGSTEPDSVSRVTEDLSWKLASRRGHTAMISGMRSLSSTHEQLVVAWTGDIMQEYTDQQDLSGQKTPSTVANAASKSRAGDGDVDAKEGAGDAEDDTPSQGDLQAAAPPIHQEPVDDGRPSLRHSNMQHAVYMPELTREEKRGLETELDKFSTYEVGKGEQGKMMYVPVFVPREGARGHYEGYCKTTLWPLFHYLLWQDSPVPTPSPDPMWMHYHATNKLFAERVAQIYKPGDLIIVHDYHLLLVPKMIREYLGQHSPELDAQDVPDASIARGLAEDARESEDAQGKATSPVPLGNLGGEAREQGDIAIGMFIHTPWPSSEIYRCLPKRKEILDGMLGANLVCFQTYSYSRHFTSTCIRVCGYESTAGGIDANGQVTAVGYCPIGVDADRVMHDRDRAGVDPKIQALRALYKDKKIIVGREKLDVAKGVYNKLQAFEKFLETYPEWMGKVILIQVTTPALSESPNLETKVAELVSHINNAYGTLDFVPVHHFHQAIDRDEYFGLLSAADLGLITSLRDGMNTTSMEYVLCQDKTSKSPLVLSEFMGTASSFQAALQINPHDLLGVARAIHKGLTMPQAEKEKRHSLMLESVKSHTSHTWARTLLKQLLENVGLEHQAHQTPALNVKAMSAAYKASKKRLLLFDYDGTLTPIVKVPSQAIPTARTKAAIGALAKDPKNVVWLISGRDGEFLDEHWGDIPNLGLSAEHGSFVKGPGAQEWINMTEHMDMSWMGEVEEIFRYYTERTSGSTIEVKKASITWHWRQCDPSFKNVECRVLAINKGEIVKKIIYQNPDADFLFCAGDDKTDEEMFRQAKSVFPSGGRVPGQAVTMAAPIAVTSIMDEEEAEKLPEVEIALTPEHTFATAVGPSTKKTLASSHLTCPEEVVQAMEAILQ</sequence>
<proteinExistence type="predicted"/>
<accession>A0ACC2W232</accession>
<keyword evidence="2" id="KW-1185">Reference proteome</keyword>
<protein>
    <submittedName>
        <fullName evidence="1">Uncharacterized protein</fullName>
    </submittedName>
</protein>
<dbReference type="EMBL" id="JASBWS010000047">
    <property type="protein sequence ID" value="KAJ9105758.1"/>
    <property type="molecule type" value="Genomic_DNA"/>
</dbReference>
<name>A0ACC2W232_9TREE</name>
<comment type="caution">
    <text evidence="1">The sequence shown here is derived from an EMBL/GenBank/DDBJ whole genome shotgun (WGS) entry which is preliminary data.</text>
</comment>
<evidence type="ECO:0000313" key="1">
    <source>
        <dbReference type="EMBL" id="KAJ9105758.1"/>
    </source>
</evidence>
<dbReference type="Proteomes" id="UP001230649">
    <property type="component" value="Unassembled WGS sequence"/>
</dbReference>